<accession>A0A6A6AYG0</accession>
<gene>
    <name evidence="2" type="ORF">K452DRAFT_139287</name>
</gene>
<dbReference type="EMBL" id="ML995528">
    <property type="protein sequence ID" value="KAF2136223.1"/>
    <property type="molecule type" value="Genomic_DNA"/>
</dbReference>
<dbReference type="RefSeq" id="XP_033391941.1">
    <property type="nucleotide sequence ID" value="XM_033535391.1"/>
</dbReference>
<name>A0A6A6AYG0_9PEZI</name>
<organism evidence="2 3">
    <name type="scientific">Aplosporella prunicola CBS 121167</name>
    <dbReference type="NCBI Taxonomy" id="1176127"/>
    <lineage>
        <taxon>Eukaryota</taxon>
        <taxon>Fungi</taxon>
        <taxon>Dikarya</taxon>
        <taxon>Ascomycota</taxon>
        <taxon>Pezizomycotina</taxon>
        <taxon>Dothideomycetes</taxon>
        <taxon>Dothideomycetes incertae sedis</taxon>
        <taxon>Botryosphaeriales</taxon>
        <taxon>Aplosporellaceae</taxon>
        <taxon>Aplosporella</taxon>
    </lineage>
</organism>
<reference evidence="2" key="1">
    <citation type="journal article" date="2020" name="Stud. Mycol.">
        <title>101 Dothideomycetes genomes: a test case for predicting lifestyles and emergence of pathogens.</title>
        <authorList>
            <person name="Haridas S."/>
            <person name="Albert R."/>
            <person name="Binder M."/>
            <person name="Bloem J."/>
            <person name="Labutti K."/>
            <person name="Salamov A."/>
            <person name="Andreopoulos B."/>
            <person name="Baker S."/>
            <person name="Barry K."/>
            <person name="Bills G."/>
            <person name="Bluhm B."/>
            <person name="Cannon C."/>
            <person name="Castanera R."/>
            <person name="Culley D."/>
            <person name="Daum C."/>
            <person name="Ezra D."/>
            <person name="Gonzalez J."/>
            <person name="Henrissat B."/>
            <person name="Kuo A."/>
            <person name="Liang C."/>
            <person name="Lipzen A."/>
            <person name="Lutzoni F."/>
            <person name="Magnuson J."/>
            <person name="Mondo S."/>
            <person name="Nolan M."/>
            <person name="Ohm R."/>
            <person name="Pangilinan J."/>
            <person name="Park H.-J."/>
            <person name="Ramirez L."/>
            <person name="Alfaro M."/>
            <person name="Sun H."/>
            <person name="Tritt A."/>
            <person name="Yoshinaga Y."/>
            <person name="Zwiers L.-H."/>
            <person name="Turgeon B."/>
            <person name="Goodwin S."/>
            <person name="Spatafora J."/>
            <person name="Crous P."/>
            <person name="Grigoriev I."/>
        </authorList>
    </citation>
    <scope>NUCLEOTIDE SEQUENCE</scope>
    <source>
        <strain evidence="2">CBS 121167</strain>
    </source>
</reference>
<feature type="region of interest" description="Disordered" evidence="1">
    <location>
        <begin position="1"/>
        <end position="47"/>
    </location>
</feature>
<evidence type="ECO:0000313" key="3">
    <source>
        <dbReference type="Proteomes" id="UP000799438"/>
    </source>
</evidence>
<protein>
    <submittedName>
        <fullName evidence="2">Uncharacterized protein</fullName>
    </submittedName>
</protein>
<sequence length="229" mass="24831">MFSTLASAVHCPFRRRTPRPGPHGHEKKAKSKRSKSKKEKEKRNSLRICALSNHQSSMIPPSHHPYPRPSLSTLHPSFSQTIPPGHRPPRTPSSRARLLALACMFAYIDTAGTAISFSKRDHRQLPTTATRTPLLAPRARVSAVACVFLTAAASKQAGRQASKQASKQASLPTSLPTCQPASLPTTHPSTTCSWGHGGVPASLAARTRTHARFRFCCPMGIEGEGCCLR</sequence>
<feature type="compositionally biased region" description="Basic residues" evidence="1">
    <location>
        <begin position="25"/>
        <end position="37"/>
    </location>
</feature>
<dbReference type="AlphaFoldDB" id="A0A6A6AYG0"/>
<evidence type="ECO:0000313" key="2">
    <source>
        <dbReference type="EMBL" id="KAF2136223.1"/>
    </source>
</evidence>
<proteinExistence type="predicted"/>
<dbReference type="GeneID" id="54292885"/>
<evidence type="ECO:0000256" key="1">
    <source>
        <dbReference type="SAM" id="MobiDB-lite"/>
    </source>
</evidence>
<keyword evidence="3" id="KW-1185">Reference proteome</keyword>
<dbReference type="Proteomes" id="UP000799438">
    <property type="component" value="Unassembled WGS sequence"/>
</dbReference>
<feature type="region of interest" description="Disordered" evidence="1">
    <location>
        <begin position="157"/>
        <end position="182"/>
    </location>
</feature>